<dbReference type="InterPro" id="IPR011130">
    <property type="entry name" value="SecA_preprotein_X-link_dom"/>
</dbReference>
<dbReference type="InterPro" id="IPR036670">
    <property type="entry name" value="SecA_X-link_sf"/>
</dbReference>
<feature type="domain" description="SecA family profile" evidence="1">
    <location>
        <begin position="1"/>
        <end position="97"/>
    </location>
</feature>
<keyword evidence="3" id="KW-1185">Reference proteome</keyword>
<proteinExistence type="predicted"/>
<evidence type="ECO:0000259" key="1">
    <source>
        <dbReference type="PROSITE" id="PS51196"/>
    </source>
</evidence>
<sequence>MFFIYIYTTMYFRFVMNTVKEEEFYRRYVEYIVRDGKTLIIISELLARRVEEKQRWSGGIHQAMEASEGLKIDVSIGFHFICSGCSFGHNYLIYASV</sequence>
<dbReference type="PANTHER" id="PTHR30612">
    <property type="entry name" value="SECA INNER MEMBRANE COMPONENT OF SEC PROTEIN SECRETION SYSTEM"/>
    <property type="match status" value="1"/>
</dbReference>
<dbReference type="InterPro" id="IPR000185">
    <property type="entry name" value="SecA"/>
</dbReference>
<organism evidence="2 3">
    <name type="scientific">Stylosanthes scabra</name>
    <dbReference type="NCBI Taxonomy" id="79078"/>
    <lineage>
        <taxon>Eukaryota</taxon>
        <taxon>Viridiplantae</taxon>
        <taxon>Streptophyta</taxon>
        <taxon>Embryophyta</taxon>
        <taxon>Tracheophyta</taxon>
        <taxon>Spermatophyta</taxon>
        <taxon>Magnoliopsida</taxon>
        <taxon>eudicotyledons</taxon>
        <taxon>Gunneridae</taxon>
        <taxon>Pentapetalae</taxon>
        <taxon>rosids</taxon>
        <taxon>fabids</taxon>
        <taxon>Fabales</taxon>
        <taxon>Fabaceae</taxon>
        <taxon>Papilionoideae</taxon>
        <taxon>50 kb inversion clade</taxon>
        <taxon>dalbergioids sensu lato</taxon>
        <taxon>Dalbergieae</taxon>
        <taxon>Pterocarpus clade</taxon>
        <taxon>Stylosanthes</taxon>
    </lineage>
</organism>
<dbReference type="Pfam" id="PF01043">
    <property type="entry name" value="SecA_PP_bind"/>
    <property type="match status" value="1"/>
</dbReference>
<dbReference type="Proteomes" id="UP001341840">
    <property type="component" value="Unassembled WGS sequence"/>
</dbReference>
<gene>
    <name evidence="2" type="primary">SECA2_3</name>
    <name evidence="2" type="ORF">PIB30_019149</name>
</gene>
<dbReference type="InterPro" id="IPR014018">
    <property type="entry name" value="SecA_motor_DEAD"/>
</dbReference>
<reference evidence="2 3" key="1">
    <citation type="journal article" date="2023" name="Plants (Basel)">
        <title>Bridging the Gap: Combining Genomics and Transcriptomics Approaches to Understand Stylosanthes scabra, an Orphan Legume from the Brazilian Caatinga.</title>
        <authorList>
            <person name="Ferreira-Neto J.R.C."/>
            <person name="da Silva M.D."/>
            <person name="Binneck E."/>
            <person name="de Melo N.F."/>
            <person name="da Silva R.H."/>
            <person name="de Melo A.L.T.M."/>
            <person name="Pandolfi V."/>
            <person name="Bustamante F.O."/>
            <person name="Brasileiro-Vidal A.C."/>
            <person name="Benko-Iseppon A.M."/>
        </authorList>
    </citation>
    <scope>NUCLEOTIDE SEQUENCE [LARGE SCALE GENOMIC DNA]</scope>
    <source>
        <tissue evidence="2">Leaves</tissue>
    </source>
</reference>
<dbReference type="PROSITE" id="PS51196">
    <property type="entry name" value="SECA_MOTOR_DEAD"/>
    <property type="match status" value="1"/>
</dbReference>
<dbReference type="EMBL" id="JASCZI010211507">
    <property type="protein sequence ID" value="MED6193416.1"/>
    <property type="molecule type" value="Genomic_DNA"/>
</dbReference>
<evidence type="ECO:0000313" key="3">
    <source>
        <dbReference type="Proteomes" id="UP001341840"/>
    </source>
</evidence>
<accession>A0ABU6X6G0</accession>
<name>A0ABU6X6G0_9FABA</name>
<comment type="caution">
    <text evidence="2">The sequence shown here is derived from an EMBL/GenBank/DDBJ whole genome shotgun (WGS) entry which is preliminary data.</text>
</comment>
<dbReference type="Gene3D" id="3.90.1440.10">
    <property type="entry name" value="SecA, preprotein cross-linking domain"/>
    <property type="match status" value="1"/>
</dbReference>
<dbReference type="SUPFAM" id="SSF81767">
    <property type="entry name" value="Pre-protein crosslinking domain of SecA"/>
    <property type="match status" value="1"/>
</dbReference>
<protein>
    <submittedName>
        <fullName evidence="2">Protein translocase subunit SA2, chloroplastic</fullName>
    </submittedName>
</protein>
<dbReference type="PANTHER" id="PTHR30612:SF11">
    <property type="entry name" value="PROTEIN TRANSLOCASE SUBUNIT SECA2, CHLOROPLASTIC"/>
    <property type="match status" value="1"/>
</dbReference>
<evidence type="ECO:0000313" key="2">
    <source>
        <dbReference type="EMBL" id="MED6193416.1"/>
    </source>
</evidence>